<protein>
    <recommendedName>
        <fullName evidence="1">ABC-type transport auxiliary lipoprotein component domain-containing protein</fullName>
    </recommendedName>
</protein>
<evidence type="ECO:0000313" key="3">
    <source>
        <dbReference type="Proteomes" id="UP000318141"/>
    </source>
</evidence>
<keyword evidence="3" id="KW-1185">Reference proteome</keyword>
<sequence length="227" mass="23738">MTGPLAPHRPRLRTRLRAAFSGTAPALATPLMAALLACPLVGSLAGCASPEPRYYSLAPVGASQPALPAASATPPVSQPLWIEVAPVRVPERLNRPQLVVQAGDGSLDVLDLSRWAAPLPDELRDALAQRLQSRLGAIDVYQQGQSNGDPVYRITTEVARLDADPGNRLGATINWSVRRMPDGAAVAGRLDADLPAPGGVDGVVAAMRQVVSDTAGQIAVGVESLRR</sequence>
<dbReference type="EMBL" id="VLJN01000014">
    <property type="protein sequence ID" value="TWG86263.1"/>
    <property type="molecule type" value="Genomic_DNA"/>
</dbReference>
<name>A0A562BN41_9BURK</name>
<dbReference type="Pfam" id="PF03886">
    <property type="entry name" value="ABC_trans_aux"/>
    <property type="match status" value="1"/>
</dbReference>
<organism evidence="2 3">
    <name type="scientific">Cupriavidus gilardii J11</name>
    <dbReference type="NCBI Taxonomy" id="936133"/>
    <lineage>
        <taxon>Bacteria</taxon>
        <taxon>Pseudomonadati</taxon>
        <taxon>Pseudomonadota</taxon>
        <taxon>Betaproteobacteria</taxon>
        <taxon>Burkholderiales</taxon>
        <taxon>Burkholderiaceae</taxon>
        <taxon>Cupriavidus</taxon>
    </lineage>
</organism>
<proteinExistence type="predicted"/>
<comment type="caution">
    <text evidence="2">The sequence shown here is derived from an EMBL/GenBank/DDBJ whole genome shotgun (WGS) entry which is preliminary data.</text>
</comment>
<evidence type="ECO:0000313" key="2">
    <source>
        <dbReference type="EMBL" id="TWG86263.1"/>
    </source>
</evidence>
<evidence type="ECO:0000259" key="1">
    <source>
        <dbReference type="Pfam" id="PF03886"/>
    </source>
</evidence>
<dbReference type="InterPro" id="IPR005586">
    <property type="entry name" value="ABC_trans_aux"/>
</dbReference>
<accession>A0A562BN41</accession>
<gene>
    <name evidence="2" type="ORF">L602_002100000520</name>
</gene>
<reference evidence="2 3" key="1">
    <citation type="submission" date="2019-07" db="EMBL/GenBank/DDBJ databases">
        <title>Genome sequencing of lignin-degrading bacterial isolates.</title>
        <authorList>
            <person name="Gladden J."/>
        </authorList>
    </citation>
    <scope>NUCLEOTIDE SEQUENCE [LARGE SCALE GENOMIC DNA]</scope>
    <source>
        <strain evidence="2 3">J11</strain>
    </source>
</reference>
<dbReference type="Proteomes" id="UP000318141">
    <property type="component" value="Unassembled WGS sequence"/>
</dbReference>
<dbReference type="Gene3D" id="3.40.50.10610">
    <property type="entry name" value="ABC-type transport auxiliary lipoprotein component"/>
    <property type="match status" value="1"/>
</dbReference>
<dbReference type="SUPFAM" id="SSF159594">
    <property type="entry name" value="XCC0632-like"/>
    <property type="match status" value="1"/>
</dbReference>
<dbReference type="AlphaFoldDB" id="A0A562BN41"/>
<feature type="domain" description="ABC-type transport auxiliary lipoprotein component" evidence="1">
    <location>
        <begin position="68"/>
        <end position="219"/>
    </location>
</feature>